<dbReference type="InterPro" id="IPR011006">
    <property type="entry name" value="CheY-like_superfamily"/>
</dbReference>
<dbReference type="InterPro" id="IPR036890">
    <property type="entry name" value="HATPase_C_sf"/>
</dbReference>
<evidence type="ECO:0000256" key="5">
    <source>
        <dbReference type="ARBA" id="ARBA00022777"/>
    </source>
</evidence>
<gene>
    <name evidence="11" type="ORF">KHC33_07670</name>
</gene>
<dbReference type="CDD" id="cd00075">
    <property type="entry name" value="HATPase"/>
    <property type="match status" value="1"/>
</dbReference>
<dbReference type="InterPro" id="IPR005467">
    <property type="entry name" value="His_kinase_dom"/>
</dbReference>
<keyword evidence="4" id="KW-0808">Transferase</keyword>
<feature type="domain" description="PAS" evidence="9">
    <location>
        <begin position="256"/>
        <end position="291"/>
    </location>
</feature>
<dbReference type="PANTHER" id="PTHR43304:SF1">
    <property type="entry name" value="PAC DOMAIN-CONTAINING PROTEIN"/>
    <property type="match status" value="1"/>
</dbReference>
<evidence type="ECO:0000313" key="12">
    <source>
        <dbReference type="Proteomes" id="UP000680656"/>
    </source>
</evidence>
<keyword evidence="12" id="KW-1185">Reference proteome</keyword>
<keyword evidence="3 6" id="KW-0597">Phosphoprotein</keyword>
<dbReference type="PRINTS" id="PR00344">
    <property type="entry name" value="BCTRLSENSOR"/>
</dbReference>
<evidence type="ECO:0000259" key="8">
    <source>
        <dbReference type="PROSITE" id="PS50110"/>
    </source>
</evidence>
<evidence type="ECO:0000256" key="1">
    <source>
        <dbReference type="ARBA" id="ARBA00000085"/>
    </source>
</evidence>
<dbReference type="PROSITE" id="PS50109">
    <property type="entry name" value="HIS_KIN"/>
    <property type="match status" value="1"/>
</dbReference>
<protein>
    <recommendedName>
        <fullName evidence="2">histidine kinase</fullName>
        <ecNumber evidence="2">2.7.13.3</ecNumber>
    </recommendedName>
</protein>
<comment type="catalytic activity">
    <reaction evidence="1">
        <text>ATP + protein L-histidine = ADP + protein N-phospho-L-histidine.</text>
        <dbReference type="EC" id="2.7.13.3"/>
    </reaction>
</comment>
<dbReference type="InterPro" id="IPR035965">
    <property type="entry name" value="PAS-like_dom_sf"/>
</dbReference>
<dbReference type="InterPro" id="IPR013655">
    <property type="entry name" value="PAS_fold_3"/>
</dbReference>
<evidence type="ECO:0000256" key="6">
    <source>
        <dbReference type="PROSITE-ProRule" id="PRU00169"/>
    </source>
</evidence>
<feature type="domain" description="PAS" evidence="9">
    <location>
        <begin position="381"/>
        <end position="436"/>
    </location>
</feature>
<dbReference type="Gene3D" id="3.30.450.20">
    <property type="entry name" value="PAS domain"/>
    <property type="match status" value="3"/>
</dbReference>
<evidence type="ECO:0000256" key="2">
    <source>
        <dbReference type="ARBA" id="ARBA00012438"/>
    </source>
</evidence>
<dbReference type="SMART" id="SM00091">
    <property type="entry name" value="PAS"/>
    <property type="match status" value="3"/>
</dbReference>
<accession>A0A8E7AZN9</accession>
<dbReference type="InterPro" id="IPR001789">
    <property type="entry name" value="Sig_transdc_resp-reg_receiver"/>
</dbReference>
<feature type="domain" description="PAC" evidence="10">
    <location>
        <begin position="455"/>
        <end position="507"/>
    </location>
</feature>
<reference evidence="11 12" key="1">
    <citation type="submission" date="2021-05" db="EMBL/GenBank/DDBJ databases">
        <title>A novel Methanospirillum isolate from a pyrite-forming mixed culture.</title>
        <authorList>
            <person name="Bunk B."/>
            <person name="Sproer C."/>
            <person name="Spring S."/>
            <person name="Pester M."/>
        </authorList>
    </citation>
    <scope>NUCLEOTIDE SEQUENCE [LARGE SCALE GENOMIC DNA]</scope>
    <source>
        <strain evidence="11 12">J.3.6.1-F.2.7.3</strain>
    </source>
</reference>
<dbReference type="GO" id="GO:0000160">
    <property type="term" value="P:phosphorelay signal transduction system"/>
    <property type="evidence" value="ECO:0007669"/>
    <property type="project" value="InterPro"/>
</dbReference>
<dbReference type="Pfam" id="PF13426">
    <property type="entry name" value="PAS_9"/>
    <property type="match status" value="1"/>
</dbReference>
<dbReference type="PROSITE" id="PS50110">
    <property type="entry name" value="RESPONSE_REGULATORY"/>
    <property type="match status" value="1"/>
</dbReference>
<dbReference type="InterPro" id="IPR004358">
    <property type="entry name" value="Sig_transdc_His_kin-like_C"/>
</dbReference>
<dbReference type="InterPro" id="IPR000014">
    <property type="entry name" value="PAS"/>
</dbReference>
<evidence type="ECO:0000256" key="3">
    <source>
        <dbReference type="ARBA" id="ARBA00022553"/>
    </source>
</evidence>
<dbReference type="PROSITE" id="PS50112">
    <property type="entry name" value="PAS"/>
    <property type="match status" value="2"/>
</dbReference>
<dbReference type="KEGG" id="mrtj:KHC33_07670"/>
<dbReference type="SMART" id="SM00387">
    <property type="entry name" value="HATPase_c"/>
    <property type="match status" value="1"/>
</dbReference>
<dbReference type="GeneID" id="65097052"/>
<evidence type="ECO:0000259" key="10">
    <source>
        <dbReference type="PROSITE" id="PS50113"/>
    </source>
</evidence>
<dbReference type="Gene3D" id="3.40.50.2300">
    <property type="match status" value="1"/>
</dbReference>
<dbReference type="Pfam" id="PF02518">
    <property type="entry name" value="HATPase_c"/>
    <property type="match status" value="1"/>
</dbReference>
<dbReference type="SUPFAM" id="SSF52172">
    <property type="entry name" value="CheY-like"/>
    <property type="match status" value="1"/>
</dbReference>
<proteinExistence type="predicted"/>
<dbReference type="SMART" id="SM00086">
    <property type="entry name" value="PAC"/>
    <property type="match status" value="2"/>
</dbReference>
<dbReference type="Proteomes" id="UP000680656">
    <property type="component" value="Chromosome"/>
</dbReference>
<dbReference type="InterPro" id="IPR003594">
    <property type="entry name" value="HATPase_dom"/>
</dbReference>
<evidence type="ECO:0000313" key="11">
    <source>
        <dbReference type="EMBL" id="QVV90350.1"/>
    </source>
</evidence>
<feature type="domain" description="PAC" evidence="10">
    <location>
        <begin position="330"/>
        <end position="380"/>
    </location>
</feature>
<dbReference type="Pfam" id="PF08447">
    <property type="entry name" value="PAS_3"/>
    <property type="match status" value="1"/>
</dbReference>
<dbReference type="EMBL" id="CP075546">
    <property type="protein sequence ID" value="QVV90350.1"/>
    <property type="molecule type" value="Genomic_DNA"/>
</dbReference>
<keyword evidence="5" id="KW-0418">Kinase</keyword>
<dbReference type="PANTHER" id="PTHR43304">
    <property type="entry name" value="PHYTOCHROME-LIKE PROTEIN CPH1"/>
    <property type="match status" value="1"/>
</dbReference>
<dbReference type="RefSeq" id="WP_214421121.1">
    <property type="nucleotide sequence ID" value="NZ_CP075546.1"/>
</dbReference>
<evidence type="ECO:0000256" key="4">
    <source>
        <dbReference type="ARBA" id="ARBA00022679"/>
    </source>
</evidence>
<dbReference type="AlphaFoldDB" id="A0A8E7AZN9"/>
<dbReference type="SUPFAM" id="SSF55874">
    <property type="entry name" value="ATPase domain of HSP90 chaperone/DNA topoisomerase II/histidine kinase"/>
    <property type="match status" value="1"/>
</dbReference>
<dbReference type="NCBIfam" id="TIGR00229">
    <property type="entry name" value="sensory_box"/>
    <property type="match status" value="2"/>
</dbReference>
<dbReference type="GO" id="GO:0004673">
    <property type="term" value="F:protein histidine kinase activity"/>
    <property type="evidence" value="ECO:0007669"/>
    <property type="project" value="UniProtKB-EC"/>
</dbReference>
<feature type="modified residue" description="4-aspartylphosphate" evidence="6">
    <location>
        <position position="52"/>
    </location>
</feature>
<dbReference type="CDD" id="cd00156">
    <property type="entry name" value="REC"/>
    <property type="match status" value="1"/>
</dbReference>
<dbReference type="SMART" id="SM00448">
    <property type="entry name" value="REC"/>
    <property type="match status" value="1"/>
</dbReference>
<sequence>MISVLYVDDEPDLCAASSRLLSQKGFVVDTCTSVEDAFLVLHKKTYDVIVSDYLMPRMNGIDFLVEVRKNYGDLPFIIFTGKGDEDVVLRAIEYKADSYVRKNCDLKTLLTDLAFTIENVVEKYQAKKNLEHSLKKLRHAEEIAGFGHWEYHPDTGMVLLSHGTQNICGLSGDEWPYTEFLSFAPPELEQKISYLFHTLITKGEPFNVSHQIHRKTDGKIIYVQSLAEYDIDANVVFGVMHDVTEQYIAQQALLESEEKYRFLVTNALEPILIVDMQGSILFANSAALKLIEGDEIFSFIGRNVIEFIAPASQKDVIRDFVEVSQGHDAYVAEYDVITAKGRRVTVESIGKAIRYEGKKADLLSLRDITDRKQAQEALRRSEEQFRSFVEHANDVVYSLSKEGLFIYISPNWTEFLGHVPEEVIGHSFTEFVHPDDLPVCTSFFYSVTHTEKKGSGVEFRARHKDGVWKWFSSTASMIHDVNTGNLVYLGIAHDISERKKTEEALRKASNQINLMNSITRHDILNKVTVILGAIEVAELECLVPEISHYFDIIENATVAIQRQIEFTREYQDLGIHEPFWQNPEQIIGNLQVPKNVTIENHVHHVSIFADPMLEKVFYNLLDNSLRHGKNVTHILVTGTDRPDGFMLSWEDDGVGVGAEEKELIFERGHGANTGLGLFLVREILALTGISIHETGKKGSGARFDMCIPKGAYSVTI</sequence>
<dbReference type="InterPro" id="IPR001610">
    <property type="entry name" value="PAC"/>
</dbReference>
<dbReference type="InterPro" id="IPR000700">
    <property type="entry name" value="PAS-assoc_C"/>
</dbReference>
<organism evidence="11 12">
    <name type="scientific">Methanospirillum purgamenti</name>
    <dbReference type="NCBI Taxonomy" id="2834276"/>
    <lineage>
        <taxon>Archaea</taxon>
        <taxon>Methanobacteriati</taxon>
        <taxon>Methanobacteriota</taxon>
        <taxon>Stenosarchaea group</taxon>
        <taxon>Methanomicrobia</taxon>
        <taxon>Methanomicrobiales</taxon>
        <taxon>Methanospirillaceae</taxon>
        <taxon>Methanospirillum</taxon>
    </lineage>
</organism>
<dbReference type="Gene3D" id="3.30.565.10">
    <property type="entry name" value="Histidine kinase-like ATPase, C-terminal domain"/>
    <property type="match status" value="1"/>
</dbReference>
<dbReference type="Pfam" id="PF00072">
    <property type="entry name" value="Response_reg"/>
    <property type="match status" value="1"/>
</dbReference>
<dbReference type="InterPro" id="IPR052162">
    <property type="entry name" value="Sensor_kinase/Photoreceptor"/>
</dbReference>
<dbReference type="SUPFAM" id="SSF55785">
    <property type="entry name" value="PYP-like sensor domain (PAS domain)"/>
    <property type="match status" value="3"/>
</dbReference>
<name>A0A8E7AZN9_9EURY</name>
<feature type="domain" description="Histidine kinase" evidence="7">
    <location>
        <begin position="613"/>
        <end position="711"/>
    </location>
</feature>
<evidence type="ECO:0000259" key="7">
    <source>
        <dbReference type="PROSITE" id="PS50109"/>
    </source>
</evidence>
<feature type="domain" description="Response regulatory" evidence="8">
    <location>
        <begin position="3"/>
        <end position="117"/>
    </location>
</feature>
<dbReference type="PROSITE" id="PS50113">
    <property type="entry name" value="PAC"/>
    <property type="match status" value="2"/>
</dbReference>
<dbReference type="EC" id="2.7.13.3" evidence="2"/>
<dbReference type="CDD" id="cd00130">
    <property type="entry name" value="PAS"/>
    <property type="match status" value="2"/>
</dbReference>
<evidence type="ECO:0000259" key="9">
    <source>
        <dbReference type="PROSITE" id="PS50112"/>
    </source>
</evidence>